<gene>
    <name evidence="1" type="ORF">B2J93_2420</name>
</gene>
<dbReference type="Proteomes" id="UP000242519">
    <property type="component" value="Unassembled WGS sequence"/>
</dbReference>
<reference evidence="1 2" key="1">
    <citation type="submission" date="2017-04" db="EMBL/GenBank/DDBJ databases">
        <title>Draft genome sequence of Marssonina coronaria NL1: causal agent of apple blotch.</title>
        <authorList>
            <person name="Cheng Q."/>
        </authorList>
    </citation>
    <scope>NUCLEOTIDE SEQUENCE [LARGE SCALE GENOMIC DNA]</scope>
    <source>
        <strain evidence="1 2">NL1</strain>
    </source>
</reference>
<keyword evidence="2" id="KW-1185">Reference proteome</keyword>
<dbReference type="AlphaFoldDB" id="A0A218Z0X3"/>
<evidence type="ECO:0000313" key="2">
    <source>
        <dbReference type="Proteomes" id="UP000242519"/>
    </source>
</evidence>
<sequence>MNNAAMAYCRWAWYFEYELKTKELSHFIANYVDSKVSELEVNTELSDVQRLMIQNRLLATGKPLIEYYIKVRVEAGLPIFRPTYTMDVTEPEARLSIQMEYDVRREALHIASLCVTVEQMAKYRSDGGRTYFWASPLMPATLKVEAELKILAHFGDAVTDARAWLPAEVAELLDMSRDTRPLQGNWWSIYRAYIKYFRIDDVVNQESELSLEVFGAPVKSDNDGKSVGDEAA</sequence>
<dbReference type="EMBL" id="MZNU01000261">
    <property type="protein sequence ID" value="OWP01707.1"/>
    <property type="molecule type" value="Genomic_DNA"/>
</dbReference>
<organism evidence="1 2">
    <name type="scientific">Diplocarpon coronariae</name>
    <dbReference type="NCBI Taxonomy" id="2795749"/>
    <lineage>
        <taxon>Eukaryota</taxon>
        <taxon>Fungi</taxon>
        <taxon>Dikarya</taxon>
        <taxon>Ascomycota</taxon>
        <taxon>Pezizomycotina</taxon>
        <taxon>Leotiomycetes</taxon>
        <taxon>Helotiales</taxon>
        <taxon>Drepanopezizaceae</taxon>
        <taxon>Diplocarpon</taxon>
    </lineage>
</organism>
<evidence type="ECO:0000313" key="1">
    <source>
        <dbReference type="EMBL" id="OWP01707.1"/>
    </source>
</evidence>
<dbReference type="InParanoid" id="A0A218Z0X3"/>
<proteinExistence type="predicted"/>
<accession>A0A218Z0X3</accession>
<name>A0A218Z0X3_9HELO</name>
<comment type="caution">
    <text evidence="1">The sequence shown here is derived from an EMBL/GenBank/DDBJ whole genome shotgun (WGS) entry which is preliminary data.</text>
</comment>
<protein>
    <submittedName>
        <fullName evidence="1">Alpha-glucosidase</fullName>
    </submittedName>
</protein>
<dbReference type="OrthoDB" id="10397717at2759"/>